<feature type="region of interest" description="Disordered" evidence="1">
    <location>
        <begin position="274"/>
        <end position="321"/>
    </location>
</feature>
<dbReference type="PaxDb" id="3827-XP_004500835.1"/>
<keyword evidence="2" id="KW-1133">Transmembrane helix</keyword>
<dbReference type="OrthoDB" id="1927797at2759"/>
<dbReference type="Proteomes" id="UP000087171">
    <property type="component" value="Chromosome Ca5"/>
</dbReference>
<dbReference type="KEGG" id="cam:101501604"/>
<dbReference type="AlphaFoldDB" id="A0A1S2Y963"/>
<gene>
    <name evidence="4" type="primary">LOC101501604</name>
</gene>
<feature type="compositionally biased region" description="Basic and acidic residues" evidence="1">
    <location>
        <begin position="282"/>
        <end position="296"/>
    </location>
</feature>
<protein>
    <submittedName>
        <fullName evidence="4">Protein MULTIPLE CHLOROPLAST DIVISION SITE 1</fullName>
    </submittedName>
</protein>
<dbReference type="RefSeq" id="XP_004500835.1">
    <property type="nucleotide sequence ID" value="XM_004500778.3"/>
</dbReference>
<dbReference type="InterPro" id="IPR034572">
    <property type="entry name" value="MCD1"/>
</dbReference>
<evidence type="ECO:0000256" key="1">
    <source>
        <dbReference type="SAM" id="MobiDB-lite"/>
    </source>
</evidence>
<evidence type="ECO:0000256" key="2">
    <source>
        <dbReference type="SAM" id="Phobius"/>
    </source>
</evidence>
<dbReference type="eggNOG" id="ENOG502QVE8">
    <property type="taxonomic scope" value="Eukaryota"/>
</dbReference>
<keyword evidence="3" id="KW-1185">Reference proteome</keyword>
<dbReference type="STRING" id="3827.A0A1S2Y963"/>
<evidence type="ECO:0000313" key="3">
    <source>
        <dbReference type="Proteomes" id="UP000087171"/>
    </source>
</evidence>
<organism evidence="3 4">
    <name type="scientific">Cicer arietinum</name>
    <name type="common">Chickpea</name>
    <name type="synonym">Garbanzo</name>
    <dbReference type="NCBI Taxonomy" id="3827"/>
    <lineage>
        <taxon>Eukaryota</taxon>
        <taxon>Viridiplantae</taxon>
        <taxon>Streptophyta</taxon>
        <taxon>Embryophyta</taxon>
        <taxon>Tracheophyta</taxon>
        <taxon>Spermatophyta</taxon>
        <taxon>Magnoliopsida</taxon>
        <taxon>eudicotyledons</taxon>
        <taxon>Gunneridae</taxon>
        <taxon>Pentapetalae</taxon>
        <taxon>rosids</taxon>
        <taxon>fabids</taxon>
        <taxon>Fabales</taxon>
        <taxon>Fabaceae</taxon>
        <taxon>Papilionoideae</taxon>
        <taxon>50 kb inversion clade</taxon>
        <taxon>NPAAA clade</taxon>
        <taxon>Hologalegina</taxon>
        <taxon>IRL clade</taxon>
        <taxon>Cicereae</taxon>
        <taxon>Cicer</taxon>
    </lineage>
</organism>
<feature type="transmembrane region" description="Helical" evidence="2">
    <location>
        <begin position="80"/>
        <end position="97"/>
    </location>
</feature>
<sequence length="321" mass="36457">MASIWTVEFRSLSVRPYSSIPTTTTNHRIRITNGISKSLVIRTHQFKQHCFTSIAKWNHQLVTSTPMQHLLLNRNPGTNFAIWVCVAVVVVVFVAAVKGFSRKKERPGSVADLVRRGQLRSDRRGISRPLKYEDPFNNPMVKVSKSNSSVEMCGKVYRLAPVTLTQEEQAVHQRRRSRAYEWKRPTIFLKEGDSVPPDVDPDTIRWIPANHPFATTAMDIDEDFAQRNVNQKHGVPFRIQAEHEALQKKLEALQNEENLNKLVIDPTNVKEIERPFNSNTRLNDHAEKTSLNDQAKEPSSPILDSGPNHFESAPSPGESKP</sequence>
<accession>A0A1S2Y963</accession>
<dbReference type="GeneID" id="101501604"/>
<proteinExistence type="predicted"/>
<dbReference type="GO" id="GO:0009706">
    <property type="term" value="C:chloroplast inner membrane"/>
    <property type="evidence" value="ECO:0007669"/>
    <property type="project" value="TreeGrafter"/>
</dbReference>
<dbReference type="PANTHER" id="PTHR36317">
    <property type="entry name" value="PROTEIN MULTIPLE CHLOROPLAST DIVISION SITE 1"/>
    <property type="match status" value="1"/>
</dbReference>
<dbReference type="PANTHER" id="PTHR36317:SF1">
    <property type="entry name" value="PROTEIN MULTIPLE CHLOROPLAST DIVISION SITE 1"/>
    <property type="match status" value="1"/>
</dbReference>
<reference evidence="3" key="1">
    <citation type="journal article" date="2013" name="Nat. Biotechnol.">
        <title>Draft genome sequence of chickpea (Cicer arietinum) provides a resource for trait improvement.</title>
        <authorList>
            <person name="Varshney R.K."/>
            <person name="Song C."/>
            <person name="Saxena R.K."/>
            <person name="Azam S."/>
            <person name="Yu S."/>
            <person name="Sharpe A.G."/>
            <person name="Cannon S."/>
            <person name="Baek J."/>
            <person name="Rosen B.D."/>
            <person name="Tar'an B."/>
            <person name="Millan T."/>
            <person name="Zhang X."/>
            <person name="Ramsay L.D."/>
            <person name="Iwata A."/>
            <person name="Wang Y."/>
            <person name="Nelson W."/>
            <person name="Farmer A.D."/>
            <person name="Gaur P.M."/>
            <person name="Soderlund C."/>
            <person name="Penmetsa R.V."/>
            <person name="Xu C."/>
            <person name="Bharti A.K."/>
            <person name="He W."/>
            <person name="Winter P."/>
            <person name="Zhao S."/>
            <person name="Hane J.K."/>
            <person name="Carrasquilla-Garcia N."/>
            <person name="Condie J.A."/>
            <person name="Upadhyaya H.D."/>
            <person name="Luo M.C."/>
            <person name="Thudi M."/>
            <person name="Gowda C.L."/>
            <person name="Singh N.P."/>
            <person name="Lichtenzveig J."/>
            <person name="Gali K.K."/>
            <person name="Rubio J."/>
            <person name="Nadarajan N."/>
            <person name="Dolezel J."/>
            <person name="Bansal K.C."/>
            <person name="Xu X."/>
            <person name="Edwards D."/>
            <person name="Zhang G."/>
            <person name="Kahl G."/>
            <person name="Gil J."/>
            <person name="Singh K.B."/>
            <person name="Datta S.K."/>
            <person name="Jackson S.A."/>
            <person name="Wang J."/>
            <person name="Cook D.R."/>
        </authorList>
    </citation>
    <scope>NUCLEOTIDE SEQUENCE [LARGE SCALE GENOMIC DNA]</scope>
    <source>
        <strain evidence="3">cv. CDC Frontier</strain>
    </source>
</reference>
<reference evidence="4" key="2">
    <citation type="submission" date="2025-08" db="UniProtKB">
        <authorList>
            <consortium name="RefSeq"/>
        </authorList>
    </citation>
    <scope>IDENTIFICATION</scope>
    <source>
        <tissue evidence="4">Etiolated seedlings</tissue>
    </source>
</reference>
<dbReference type="GO" id="GO:0010020">
    <property type="term" value="P:chloroplast fission"/>
    <property type="evidence" value="ECO:0007669"/>
    <property type="project" value="InterPro"/>
</dbReference>
<name>A0A1S2Y963_CICAR</name>
<keyword evidence="2" id="KW-0472">Membrane</keyword>
<keyword evidence="2" id="KW-0812">Transmembrane</keyword>
<evidence type="ECO:0000313" key="4">
    <source>
        <dbReference type="RefSeq" id="XP_004500835.1"/>
    </source>
</evidence>